<dbReference type="RefSeq" id="WP_064440886.1">
    <property type="nucleotide sequence ID" value="NZ_BDDI01000010.1"/>
</dbReference>
<organism evidence="9 10">
    <name type="scientific">Hoyosella altamirensis</name>
    <dbReference type="NCBI Taxonomy" id="616997"/>
    <lineage>
        <taxon>Bacteria</taxon>
        <taxon>Bacillati</taxon>
        <taxon>Actinomycetota</taxon>
        <taxon>Actinomycetes</taxon>
        <taxon>Mycobacteriales</taxon>
        <taxon>Hoyosellaceae</taxon>
        <taxon>Hoyosella</taxon>
    </lineage>
</organism>
<evidence type="ECO:0000256" key="7">
    <source>
        <dbReference type="RuleBase" id="RU003345"/>
    </source>
</evidence>
<evidence type="ECO:0000259" key="8">
    <source>
        <dbReference type="Pfam" id="PF00171"/>
    </source>
</evidence>
<dbReference type="InterPro" id="IPR015590">
    <property type="entry name" value="Aldehyde_DH_dom"/>
</dbReference>
<dbReference type="InterPro" id="IPR016163">
    <property type="entry name" value="Ald_DH_C"/>
</dbReference>
<name>A0A839RKR5_9ACTN</name>
<keyword evidence="3 7" id="KW-0560">Oxidoreductase</keyword>
<keyword evidence="2" id="KW-0521">NADP</keyword>
<accession>A0A839RKR5</accession>
<dbReference type="Pfam" id="PF00171">
    <property type="entry name" value="Aldedh"/>
    <property type="match status" value="1"/>
</dbReference>
<feature type="domain" description="Aldehyde dehydrogenase" evidence="8">
    <location>
        <begin position="23"/>
        <end position="481"/>
    </location>
</feature>
<dbReference type="SUPFAM" id="SSF53720">
    <property type="entry name" value="ALDH-like"/>
    <property type="match status" value="1"/>
</dbReference>
<dbReference type="Gene3D" id="3.40.309.10">
    <property type="entry name" value="Aldehyde Dehydrogenase, Chain A, domain 2"/>
    <property type="match status" value="1"/>
</dbReference>
<dbReference type="OrthoDB" id="6882680at2"/>
<dbReference type="NCBIfam" id="NF006916">
    <property type="entry name" value="PRK09407.1"/>
    <property type="match status" value="1"/>
</dbReference>
<reference evidence="9 10" key="1">
    <citation type="submission" date="2020-08" db="EMBL/GenBank/DDBJ databases">
        <title>Sequencing the genomes of 1000 actinobacteria strains.</title>
        <authorList>
            <person name="Klenk H.-P."/>
        </authorList>
    </citation>
    <scope>NUCLEOTIDE SEQUENCE [LARGE SCALE GENOMIC DNA]</scope>
    <source>
        <strain evidence="9 10">DSM 45258</strain>
    </source>
</reference>
<dbReference type="InterPro" id="IPR029510">
    <property type="entry name" value="Ald_DH_CS_GLU"/>
</dbReference>
<dbReference type="GO" id="GO:0036243">
    <property type="term" value="F:succinate-semialdehyde dehydrogenase (NADP+) activity"/>
    <property type="evidence" value="ECO:0007669"/>
    <property type="project" value="UniProtKB-EC"/>
</dbReference>
<dbReference type="Gene3D" id="3.40.605.10">
    <property type="entry name" value="Aldehyde Dehydrogenase, Chain A, domain 1"/>
    <property type="match status" value="1"/>
</dbReference>
<dbReference type="PROSITE" id="PS00687">
    <property type="entry name" value="ALDEHYDE_DEHYDR_GLU"/>
    <property type="match status" value="1"/>
</dbReference>
<comment type="caution">
    <text evidence="9">The sequence shown here is derived from an EMBL/GenBank/DDBJ whole genome shotgun (WGS) entry which is preliminary data.</text>
</comment>
<dbReference type="FunFam" id="3.40.605.10:FF:000010">
    <property type="entry name" value="N-succinylglutamate 5-semialdehyde dehydrogenase"/>
    <property type="match status" value="1"/>
</dbReference>
<dbReference type="InterPro" id="IPR016162">
    <property type="entry name" value="Ald_DH_N"/>
</dbReference>
<feature type="active site" evidence="6">
    <location>
        <position position="254"/>
    </location>
</feature>
<dbReference type="InterPro" id="IPR016161">
    <property type="entry name" value="Ald_DH/histidinol_DH"/>
</dbReference>
<evidence type="ECO:0000256" key="4">
    <source>
        <dbReference type="ARBA" id="ARBA00039122"/>
    </source>
</evidence>
<evidence type="ECO:0000256" key="2">
    <source>
        <dbReference type="ARBA" id="ARBA00022857"/>
    </source>
</evidence>
<gene>
    <name evidence="9" type="ORF">FHU29_001140</name>
</gene>
<dbReference type="Proteomes" id="UP000567922">
    <property type="component" value="Unassembled WGS sequence"/>
</dbReference>
<dbReference type="EC" id="1.2.1.79" evidence="4"/>
<dbReference type="AlphaFoldDB" id="A0A839RKR5"/>
<dbReference type="FunFam" id="3.40.309.10:FF:000009">
    <property type="entry name" value="Aldehyde dehydrogenase A"/>
    <property type="match status" value="1"/>
</dbReference>
<evidence type="ECO:0000256" key="1">
    <source>
        <dbReference type="ARBA" id="ARBA00009986"/>
    </source>
</evidence>
<sequence>MPAPAPQTFERLADLAAIPAGSERETRPVVEVFTGQTMAKVAVATAADAREAIDNARAAQSAWAQRSVKERTEIFHRYYKLVLDNRESLMDMSQAETGKARVSALEEVLDIALNARYYARTARKLLEPRAAQGMLPGLTKTVVRHQPKGVVGVISPWNYPMTLAVSDAIPALIAGNAVVVKPDSNTPYCALACAELLYEAGLPRELFAVVPGPGSVVGTEIIEHTDYIMFTGSTATGQALAKKAAARLVGFSAELGGKNAMIVAEGADLLKVAEGATRACFSNSGQLCVSIERIYVEKSIAADFTAVFRDKVAAMDIGAGYKFGPAMGSLVSLDQLETVRAHVEDAVAKGATVVAGGQPRPDLGPCFFEPTVLTDVTPDMRCAQEETFGPLVSIYAVDSVDEAIERANDTEYGLNASVWAATTAEGEAIAARVRAGTVNVNEGYGPAFGSTDAPMGGMGASGMGRRHGAEGLLKYTEPQTIATQRVLNLGGPSFLPLKVWAPILPYGIKALKFLPGR</sequence>
<comment type="catalytic activity">
    <reaction evidence="5">
        <text>succinate semialdehyde + NADP(+) + H2O = succinate + NADPH + 2 H(+)</text>
        <dbReference type="Rhea" id="RHEA:13213"/>
        <dbReference type="ChEBI" id="CHEBI:15377"/>
        <dbReference type="ChEBI" id="CHEBI:15378"/>
        <dbReference type="ChEBI" id="CHEBI:30031"/>
        <dbReference type="ChEBI" id="CHEBI:57706"/>
        <dbReference type="ChEBI" id="CHEBI:57783"/>
        <dbReference type="ChEBI" id="CHEBI:58349"/>
        <dbReference type="EC" id="1.2.1.79"/>
    </reaction>
</comment>
<protein>
    <recommendedName>
        <fullName evidence="4">succinate-semialdehyde dehydrogenase (NADP(+))</fullName>
        <ecNumber evidence="4">1.2.1.79</ecNumber>
    </recommendedName>
</protein>
<keyword evidence="10" id="KW-1185">Reference proteome</keyword>
<proteinExistence type="inferred from homology"/>
<evidence type="ECO:0000256" key="6">
    <source>
        <dbReference type="PROSITE-ProRule" id="PRU10007"/>
    </source>
</evidence>
<evidence type="ECO:0000313" key="9">
    <source>
        <dbReference type="EMBL" id="MBB3036706.1"/>
    </source>
</evidence>
<dbReference type="PANTHER" id="PTHR11699">
    <property type="entry name" value="ALDEHYDE DEHYDROGENASE-RELATED"/>
    <property type="match status" value="1"/>
</dbReference>
<evidence type="ECO:0000256" key="5">
    <source>
        <dbReference type="ARBA" id="ARBA00048559"/>
    </source>
</evidence>
<evidence type="ECO:0000256" key="3">
    <source>
        <dbReference type="ARBA" id="ARBA00023002"/>
    </source>
</evidence>
<dbReference type="EMBL" id="JACHWS010000001">
    <property type="protein sequence ID" value="MBB3036706.1"/>
    <property type="molecule type" value="Genomic_DNA"/>
</dbReference>
<evidence type="ECO:0000313" key="10">
    <source>
        <dbReference type="Proteomes" id="UP000567922"/>
    </source>
</evidence>
<comment type="similarity">
    <text evidence="1 7">Belongs to the aldehyde dehydrogenase family.</text>
</comment>